<dbReference type="OrthoDB" id="16284at2759"/>
<dbReference type="InterPro" id="IPR053806">
    <property type="entry name" value="MTHFR_C"/>
</dbReference>
<dbReference type="GO" id="GO:0071949">
    <property type="term" value="F:FAD binding"/>
    <property type="evidence" value="ECO:0007669"/>
    <property type="project" value="TreeGrafter"/>
</dbReference>
<dbReference type="InterPro" id="IPR029041">
    <property type="entry name" value="FAD-linked_oxidoreductase-like"/>
</dbReference>
<evidence type="ECO:0000313" key="11">
    <source>
        <dbReference type="WBParaSite" id="EVEC_0000721201-mRNA-1"/>
    </source>
</evidence>
<comment type="cofactor">
    <cofactor evidence="1">
        <name>FAD</name>
        <dbReference type="ChEBI" id="CHEBI:57692"/>
    </cofactor>
</comment>
<dbReference type="GO" id="GO:0005829">
    <property type="term" value="C:cytosol"/>
    <property type="evidence" value="ECO:0007669"/>
    <property type="project" value="TreeGrafter"/>
</dbReference>
<keyword evidence="5" id="KW-0274">FAD</keyword>
<dbReference type="AlphaFoldDB" id="A0A0N4V9T9"/>
<protein>
    <submittedName>
        <fullName evidence="11">Methylenetetrahydrofolate reductase</fullName>
    </submittedName>
</protein>
<evidence type="ECO:0000313" key="10">
    <source>
        <dbReference type="Proteomes" id="UP000274131"/>
    </source>
</evidence>
<feature type="domain" description="MTHFR SAM-binding regulatory" evidence="8">
    <location>
        <begin position="242"/>
        <end position="541"/>
    </location>
</feature>
<evidence type="ECO:0000256" key="4">
    <source>
        <dbReference type="ARBA" id="ARBA00022630"/>
    </source>
</evidence>
<evidence type="ECO:0000259" key="8">
    <source>
        <dbReference type="Pfam" id="PF21895"/>
    </source>
</evidence>
<evidence type="ECO:0000313" key="9">
    <source>
        <dbReference type="EMBL" id="VDD91982.1"/>
    </source>
</evidence>
<dbReference type="InterPro" id="IPR003171">
    <property type="entry name" value="Mehydrof_redctse-like"/>
</dbReference>
<dbReference type="Proteomes" id="UP000274131">
    <property type="component" value="Unassembled WGS sequence"/>
</dbReference>
<organism evidence="11">
    <name type="scientific">Enterobius vermicularis</name>
    <name type="common">Human pinworm</name>
    <dbReference type="NCBI Taxonomy" id="51028"/>
    <lineage>
        <taxon>Eukaryota</taxon>
        <taxon>Metazoa</taxon>
        <taxon>Ecdysozoa</taxon>
        <taxon>Nematoda</taxon>
        <taxon>Chromadorea</taxon>
        <taxon>Rhabditida</taxon>
        <taxon>Spirurina</taxon>
        <taxon>Oxyuridomorpha</taxon>
        <taxon>Oxyuroidea</taxon>
        <taxon>Oxyuridae</taxon>
        <taxon>Enterobius</taxon>
    </lineage>
</organism>
<dbReference type="GO" id="GO:0004489">
    <property type="term" value="F:methylenetetrahydrofolate reductase [NAD(P)H] activity"/>
    <property type="evidence" value="ECO:0007669"/>
    <property type="project" value="InterPro"/>
</dbReference>
<dbReference type="WBParaSite" id="EVEC_0000721201-mRNA-1">
    <property type="protein sequence ID" value="EVEC_0000721201-mRNA-1"/>
    <property type="gene ID" value="EVEC_0000721201"/>
</dbReference>
<accession>A0A0N4V9T9</accession>
<dbReference type="CDD" id="cd00537">
    <property type="entry name" value="MTHFR"/>
    <property type="match status" value="1"/>
</dbReference>
<dbReference type="EMBL" id="UXUI01008627">
    <property type="protein sequence ID" value="VDD91982.1"/>
    <property type="molecule type" value="Genomic_DNA"/>
</dbReference>
<dbReference type="GO" id="GO:0009086">
    <property type="term" value="P:methionine biosynthetic process"/>
    <property type="evidence" value="ECO:0007669"/>
    <property type="project" value="TreeGrafter"/>
</dbReference>
<evidence type="ECO:0000256" key="5">
    <source>
        <dbReference type="ARBA" id="ARBA00022827"/>
    </source>
</evidence>
<keyword evidence="4" id="KW-0285">Flavoprotein</keyword>
<name>A0A0N4V9T9_ENTVE</name>
<dbReference type="PANTHER" id="PTHR45754:SF3">
    <property type="entry name" value="METHYLENETETRAHYDROFOLATE REDUCTASE (NADPH)"/>
    <property type="match status" value="1"/>
</dbReference>
<sequence length="546" mass="61899">MNKETSSSSIAAGCLDYCGMETMLHITCAQYTKEQTLRHLEQSKAVGLKNILALRGDLPQSSGLKVVPKFRALDMIRWIKEEFGEYFTIGCSGYPTGHPEAPSYKADLQYLKAKVDAGAQIIITQLFFEAEEFEKFVRDCREIGINVPIIPGIMPIQSYESIRRITTLSKLTIPDWILKELEPIKQDDDAVRRYGIHCAVELCRRLLANGSAPAIHLYTLNREASCREILQTLGLWVKMPQRALPWKSFGGNHPLRCKEDVRPIFWSTRPKAYVFRTRDWDDFPNGRWGNSSSPAFNDLADYYLFHLKGLPTKEEQLSMYGYNLDSLESVQKVFVNFITQNPNENGVKVTRLPWNEQEIGTDPETSLIKDQLVWCNEHGILTINSQPPVNGTPSADPLVGWGRPGGYCYQRAYLEFFTSKENAIALSQVLGLQTRLSCQIINHDASFDWTNAESTTPIAVTWGVFPGMEIAQPTVVDPLSFRAWKDEAFAAWLNWAQAYPEGSRSREVLEEIHDGFCLVTLVDNDYPKTTVIFDVLKELISESDEN</sequence>
<reference evidence="11" key="1">
    <citation type="submission" date="2017-02" db="UniProtKB">
        <authorList>
            <consortium name="WormBaseParasite"/>
        </authorList>
    </citation>
    <scope>IDENTIFICATION</scope>
</reference>
<reference evidence="9 10" key="2">
    <citation type="submission" date="2018-10" db="EMBL/GenBank/DDBJ databases">
        <authorList>
            <consortium name="Pathogen Informatics"/>
        </authorList>
    </citation>
    <scope>NUCLEOTIDE SEQUENCE [LARGE SCALE GENOMIC DNA]</scope>
</reference>
<dbReference type="PANTHER" id="PTHR45754">
    <property type="entry name" value="METHYLENETETRAHYDROFOLATE REDUCTASE"/>
    <property type="match status" value="1"/>
</dbReference>
<evidence type="ECO:0000256" key="6">
    <source>
        <dbReference type="ARBA" id="ARBA00023002"/>
    </source>
</evidence>
<evidence type="ECO:0000256" key="2">
    <source>
        <dbReference type="ARBA" id="ARBA00004777"/>
    </source>
</evidence>
<proteinExistence type="inferred from homology"/>
<dbReference type="Pfam" id="PF02219">
    <property type="entry name" value="MTHFR"/>
    <property type="match status" value="1"/>
</dbReference>
<evidence type="ECO:0000256" key="7">
    <source>
        <dbReference type="RuleBase" id="RU004254"/>
    </source>
</evidence>
<dbReference type="GO" id="GO:0035999">
    <property type="term" value="P:tetrahydrofolate interconversion"/>
    <property type="evidence" value="ECO:0007669"/>
    <property type="project" value="UniProtKB-UniPathway"/>
</dbReference>
<comment type="pathway">
    <text evidence="2 7">One-carbon metabolism; tetrahydrofolate interconversion.</text>
</comment>
<keyword evidence="10" id="KW-1185">Reference proteome</keyword>
<evidence type="ECO:0000256" key="1">
    <source>
        <dbReference type="ARBA" id="ARBA00001974"/>
    </source>
</evidence>
<dbReference type="STRING" id="51028.A0A0N4V9T9"/>
<dbReference type="UniPathway" id="UPA00193"/>
<dbReference type="Pfam" id="PF21895">
    <property type="entry name" value="MTHFR_C"/>
    <property type="match status" value="1"/>
</dbReference>
<dbReference type="SUPFAM" id="SSF51730">
    <property type="entry name" value="FAD-linked oxidoreductase"/>
    <property type="match status" value="1"/>
</dbReference>
<keyword evidence="6" id="KW-0560">Oxidoreductase</keyword>
<dbReference type="Gene3D" id="3.20.20.220">
    <property type="match status" value="1"/>
</dbReference>
<gene>
    <name evidence="9" type="ORF">EVEC_LOCUS6733</name>
</gene>
<comment type="similarity">
    <text evidence="3">Belongs to the methylenetetrahydrofolate reductase family.</text>
</comment>
<evidence type="ECO:0000256" key="3">
    <source>
        <dbReference type="ARBA" id="ARBA00006743"/>
    </source>
</evidence>